<sequence>MSHETRQPTTVIEMTQPWSAAWSGRHRNDQEITRKITAAHEDTAFNIVKQWQDTRSVSIGSRAETIHPEGYERVITIVSHTRNPDYTKTKKDWSGRSSFNWQGSGSVTFKVDSFAEKQPE</sequence>
<protein>
    <submittedName>
        <fullName evidence="1">Uncharacterized protein</fullName>
    </submittedName>
</protein>
<comment type="caution">
    <text evidence="1">The sequence shown here is derived from an EMBL/GenBank/DDBJ whole genome shotgun (WGS) entry which is preliminary data.</text>
</comment>
<reference evidence="1 2" key="1">
    <citation type="submission" date="2017-02" db="EMBL/GenBank/DDBJ databases">
        <title>Genomes of Trichoderma spp. with biocontrol activity.</title>
        <authorList>
            <person name="Gardiner D."/>
            <person name="Kazan K."/>
            <person name="Vos C."/>
            <person name="Harvey P."/>
        </authorList>
    </citation>
    <scope>NUCLEOTIDE SEQUENCE [LARGE SCALE GENOMIC DNA]</scope>
    <source>
        <strain evidence="1 2">Tr1</strain>
    </source>
</reference>
<proteinExistence type="predicted"/>
<evidence type="ECO:0000313" key="2">
    <source>
        <dbReference type="Proteomes" id="UP000236290"/>
    </source>
</evidence>
<dbReference type="AlphaFoldDB" id="A0A2K0U1T3"/>
<name>A0A2K0U1T3_TRIHA</name>
<dbReference type="Proteomes" id="UP000236290">
    <property type="component" value="Unassembled WGS sequence"/>
</dbReference>
<organism evidence="1 2">
    <name type="scientific">Trichoderma harzianum</name>
    <name type="common">Hypocrea lixii</name>
    <dbReference type="NCBI Taxonomy" id="5544"/>
    <lineage>
        <taxon>Eukaryota</taxon>
        <taxon>Fungi</taxon>
        <taxon>Dikarya</taxon>
        <taxon>Ascomycota</taxon>
        <taxon>Pezizomycotina</taxon>
        <taxon>Sordariomycetes</taxon>
        <taxon>Hypocreomycetidae</taxon>
        <taxon>Hypocreales</taxon>
        <taxon>Hypocreaceae</taxon>
        <taxon>Trichoderma</taxon>
    </lineage>
</organism>
<dbReference type="EMBL" id="MTYI01000118">
    <property type="protein sequence ID" value="PNP51742.1"/>
    <property type="molecule type" value="Genomic_DNA"/>
</dbReference>
<gene>
    <name evidence="1" type="ORF">THARTR1_07511</name>
</gene>
<evidence type="ECO:0000313" key="1">
    <source>
        <dbReference type="EMBL" id="PNP51742.1"/>
    </source>
</evidence>
<dbReference type="OrthoDB" id="5262919at2759"/>
<accession>A0A2K0U1T3</accession>